<evidence type="ECO:0000256" key="2">
    <source>
        <dbReference type="ARBA" id="ARBA00022692"/>
    </source>
</evidence>
<feature type="compositionally biased region" description="Polar residues" evidence="5">
    <location>
        <begin position="236"/>
        <end position="255"/>
    </location>
</feature>
<feature type="transmembrane region" description="Helical" evidence="6">
    <location>
        <begin position="82"/>
        <end position="105"/>
    </location>
</feature>
<sequence length="279" mass="30982">MKMCWPKNVLLLVVNVMFGVFGFSMTVLGLMYVSDGSELAPFIQSYFPNLYHFIILSGIIMVLISTFGCIAMMVNSTTLFRLYAGGVFVSVMVQIVVGIAAFVLVHEAKKHLQSQLGVKFKGYNHFKKEIDRLQQALLCCSAFGVKNWNINQLPSSCCGMLDGLCTHEKAFKRNCFDEIVKRVTINLYTLGIVSLTGIGFGILCAVFALTLNLKNEDTTRKSTGKSKSTEFKFLSHPSSSVETNKLTQSSITTTRQSKKDENSQISIMTLKSNKTTDIQ</sequence>
<evidence type="ECO:0000256" key="1">
    <source>
        <dbReference type="ARBA" id="ARBA00004141"/>
    </source>
</evidence>
<organism evidence="7 8">
    <name type="scientific">Cimex lectularius</name>
    <name type="common">Bed bug</name>
    <name type="synonym">Acanthia lectularia</name>
    <dbReference type="NCBI Taxonomy" id="79782"/>
    <lineage>
        <taxon>Eukaryota</taxon>
        <taxon>Metazoa</taxon>
        <taxon>Ecdysozoa</taxon>
        <taxon>Arthropoda</taxon>
        <taxon>Hexapoda</taxon>
        <taxon>Insecta</taxon>
        <taxon>Pterygota</taxon>
        <taxon>Neoptera</taxon>
        <taxon>Paraneoptera</taxon>
        <taxon>Hemiptera</taxon>
        <taxon>Heteroptera</taxon>
        <taxon>Panheteroptera</taxon>
        <taxon>Cimicomorpha</taxon>
        <taxon>Cimicidae</taxon>
        <taxon>Cimex</taxon>
    </lineage>
</organism>
<dbReference type="PANTHER" id="PTHR19282">
    <property type="entry name" value="TETRASPANIN"/>
    <property type="match status" value="1"/>
</dbReference>
<name>A0A8I6SB07_CIMLE</name>
<keyword evidence="8" id="KW-1185">Reference proteome</keyword>
<dbReference type="Gene3D" id="1.10.1450.10">
    <property type="entry name" value="Tetraspanin"/>
    <property type="match status" value="1"/>
</dbReference>
<dbReference type="SUPFAM" id="SSF48652">
    <property type="entry name" value="Tetraspanin"/>
    <property type="match status" value="1"/>
</dbReference>
<dbReference type="Proteomes" id="UP000494040">
    <property type="component" value="Unassembled WGS sequence"/>
</dbReference>
<feature type="transmembrane region" description="Helical" evidence="6">
    <location>
        <begin position="9"/>
        <end position="33"/>
    </location>
</feature>
<feature type="transmembrane region" description="Helical" evidence="6">
    <location>
        <begin position="53"/>
        <end position="75"/>
    </location>
</feature>
<keyword evidence="4 6" id="KW-0472">Membrane</keyword>
<dbReference type="PRINTS" id="PR00259">
    <property type="entry name" value="TMFOUR"/>
</dbReference>
<dbReference type="AlphaFoldDB" id="A0A8I6SB07"/>
<dbReference type="InterPro" id="IPR018499">
    <property type="entry name" value="Tetraspanin/Peripherin"/>
</dbReference>
<dbReference type="OMA" id="LCTHEKA"/>
<dbReference type="EnsemblMetazoa" id="XM_014401034.2">
    <property type="protein sequence ID" value="XP_014256520.1"/>
    <property type="gene ID" value="LOC106670566"/>
</dbReference>
<feature type="region of interest" description="Disordered" evidence="5">
    <location>
        <begin position="235"/>
        <end position="266"/>
    </location>
</feature>
<keyword evidence="3 6" id="KW-1133">Transmembrane helix</keyword>
<dbReference type="RefSeq" id="XP_014256520.1">
    <property type="nucleotide sequence ID" value="XM_014401034.2"/>
</dbReference>
<evidence type="ECO:0008006" key="9">
    <source>
        <dbReference type="Google" id="ProtNLM"/>
    </source>
</evidence>
<evidence type="ECO:0000256" key="3">
    <source>
        <dbReference type="ARBA" id="ARBA00022989"/>
    </source>
</evidence>
<dbReference type="InterPro" id="IPR008952">
    <property type="entry name" value="Tetraspanin_EC2_sf"/>
</dbReference>
<accession>A0A8I6SB07</accession>
<keyword evidence="2 6" id="KW-0812">Transmembrane</keyword>
<evidence type="ECO:0000256" key="5">
    <source>
        <dbReference type="SAM" id="MobiDB-lite"/>
    </source>
</evidence>
<evidence type="ECO:0000313" key="8">
    <source>
        <dbReference type="Proteomes" id="UP000494040"/>
    </source>
</evidence>
<feature type="transmembrane region" description="Helical" evidence="6">
    <location>
        <begin position="187"/>
        <end position="211"/>
    </location>
</feature>
<comment type="subcellular location">
    <subcellularLocation>
        <location evidence="1">Membrane</location>
        <topology evidence="1">Multi-pass membrane protein</topology>
    </subcellularLocation>
</comment>
<dbReference type="GO" id="GO:0016020">
    <property type="term" value="C:membrane"/>
    <property type="evidence" value="ECO:0007669"/>
    <property type="project" value="UniProtKB-SubCell"/>
</dbReference>
<dbReference type="GeneID" id="106670566"/>
<protein>
    <recommendedName>
        <fullName evidence="9">Tetraspanin</fullName>
    </recommendedName>
</protein>
<dbReference type="KEGG" id="clec:106670566"/>
<dbReference type="OrthoDB" id="10051815at2759"/>
<evidence type="ECO:0000256" key="4">
    <source>
        <dbReference type="ARBA" id="ARBA00023136"/>
    </source>
</evidence>
<reference evidence="7" key="1">
    <citation type="submission" date="2022-01" db="UniProtKB">
        <authorList>
            <consortium name="EnsemblMetazoa"/>
        </authorList>
    </citation>
    <scope>IDENTIFICATION</scope>
</reference>
<dbReference type="Pfam" id="PF00335">
    <property type="entry name" value="Tetraspanin"/>
    <property type="match status" value="1"/>
</dbReference>
<evidence type="ECO:0000256" key="6">
    <source>
        <dbReference type="SAM" id="Phobius"/>
    </source>
</evidence>
<evidence type="ECO:0000313" key="7">
    <source>
        <dbReference type="EnsemblMetazoa" id="XP_014256520.1"/>
    </source>
</evidence>
<proteinExistence type="predicted"/>